<dbReference type="Gene3D" id="3.30.450.20">
    <property type="entry name" value="PAS domain"/>
    <property type="match status" value="3"/>
</dbReference>
<dbReference type="SMART" id="SM00448">
    <property type="entry name" value="REC"/>
    <property type="match status" value="2"/>
</dbReference>
<keyword evidence="3 11" id="KW-0597">Phosphoprotein</keyword>
<dbReference type="SMART" id="SM00086">
    <property type="entry name" value="PAC"/>
    <property type="match status" value="2"/>
</dbReference>
<dbReference type="CDD" id="cd17546">
    <property type="entry name" value="REC_hyHK_CKI1_RcsC-like"/>
    <property type="match status" value="2"/>
</dbReference>
<dbReference type="InterPro" id="IPR001610">
    <property type="entry name" value="PAC"/>
</dbReference>
<evidence type="ECO:0000256" key="8">
    <source>
        <dbReference type="ARBA" id="ARBA00023012"/>
    </source>
</evidence>
<dbReference type="Pfam" id="PF13188">
    <property type="entry name" value="PAS_8"/>
    <property type="match status" value="1"/>
</dbReference>
<dbReference type="Proteomes" id="UP000266118">
    <property type="component" value="Chromosome"/>
</dbReference>
<evidence type="ECO:0000256" key="10">
    <source>
        <dbReference type="ARBA" id="ARBA00068150"/>
    </source>
</evidence>
<evidence type="ECO:0000259" key="14">
    <source>
        <dbReference type="PROSITE" id="PS50112"/>
    </source>
</evidence>
<dbReference type="CDD" id="cd00082">
    <property type="entry name" value="HisKA"/>
    <property type="match status" value="1"/>
</dbReference>
<feature type="domain" description="Response regulatory" evidence="13">
    <location>
        <begin position="794"/>
        <end position="914"/>
    </location>
</feature>
<comment type="catalytic activity">
    <reaction evidence="1">
        <text>ATP + protein L-histidine = ADP + protein N-phospho-L-histidine.</text>
        <dbReference type="EC" id="2.7.13.3"/>
    </reaction>
</comment>
<dbReference type="SMART" id="SM00388">
    <property type="entry name" value="HisKA"/>
    <property type="match status" value="1"/>
</dbReference>
<dbReference type="SUPFAM" id="SSF52172">
    <property type="entry name" value="CheY-like"/>
    <property type="match status" value="2"/>
</dbReference>
<dbReference type="FunFam" id="3.30.565.10:FF:000010">
    <property type="entry name" value="Sensor histidine kinase RcsC"/>
    <property type="match status" value="1"/>
</dbReference>
<evidence type="ECO:0000256" key="6">
    <source>
        <dbReference type="ARBA" id="ARBA00022777"/>
    </source>
</evidence>
<dbReference type="InterPro" id="IPR000700">
    <property type="entry name" value="PAS-assoc_C"/>
</dbReference>
<dbReference type="Gene3D" id="1.10.287.130">
    <property type="match status" value="1"/>
</dbReference>
<dbReference type="Gene3D" id="3.40.50.2300">
    <property type="match status" value="2"/>
</dbReference>
<feature type="modified residue" description="4-aspartylphosphate" evidence="11">
    <location>
        <position position="844"/>
    </location>
</feature>
<dbReference type="InterPro" id="IPR005467">
    <property type="entry name" value="His_kinase_dom"/>
</dbReference>
<reference evidence="16 17" key="1">
    <citation type="submission" date="2018-09" db="EMBL/GenBank/DDBJ databases">
        <title>Arachidicoccus sp. nov., a bacterium isolated from soil.</title>
        <authorList>
            <person name="Weon H.-Y."/>
            <person name="Kwon S.-W."/>
            <person name="Lee S.A."/>
        </authorList>
    </citation>
    <scope>NUCLEOTIDE SEQUENCE [LARGE SCALE GENOMIC DNA]</scope>
    <source>
        <strain evidence="16 17">KIS59-12</strain>
    </source>
</reference>
<protein>
    <recommendedName>
        <fullName evidence="10">Sensory/regulatory protein RpfC</fullName>
        <ecNumber evidence="2">2.7.13.3</ecNumber>
    </recommendedName>
</protein>
<evidence type="ECO:0000259" key="13">
    <source>
        <dbReference type="PROSITE" id="PS50110"/>
    </source>
</evidence>
<evidence type="ECO:0000256" key="7">
    <source>
        <dbReference type="ARBA" id="ARBA00022840"/>
    </source>
</evidence>
<keyword evidence="7" id="KW-0067">ATP-binding</keyword>
<dbReference type="Pfam" id="PF00072">
    <property type="entry name" value="Response_reg"/>
    <property type="match status" value="2"/>
</dbReference>
<dbReference type="Pfam" id="PF13185">
    <property type="entry name" value="GAF_2"/>
    <property type="match status" value="1"/>
</dbReference>
<proteinExistence type="predicted"/>
<dbReference type="NCBIfam" id="TIGR00229">
    <property type="entry name" value="sensory_box"/>
    <property type="match status" value="2"/>
</dbReference>
<dbReference type="AlphaFoldDB" id="A0A386HU26"/>
<dbReference type="Pfam" id="PF00512">
    <property type="entry name" value="HisKA"/>
    <property type="match status" value="1"/>
</dbReference>
<feature type="domain" description="Response regulatory" evidence="13">
    <location>
        <begin position="943"/>
        <end position="1061"/>
    </location>
</feature>
<sequence length="1063" mass="120675">MANIPFSSNEQMRLKALKSYHILDTPSEDDFNNIVEIAALSCNMPMAYICLIDEDRQWLKANKGMSFSEYPRVMSVCQYTILDKEPLIIENVAEDKRSINVIPNEEGYPKFYAGFPLIDPDGYALGTLTILDTKPRTLTDDQKKILILLAQQTVTRIINRQKKQELRQLEKMFNLSTDLIRVCKKDGTILKMNPALKTILGWELYEVENTSLYSYLSPSSKEKTRQIFDQLSAENSVLNITYAAIAKDKSTKVLEWIGTYDPSTDLIYSIGRDITSIEEKAIELAKSEKKFRVLFESSPTFMCTHDLKGNFLSVNLAGAASIGYNLHELAGMSLFDIIPQDRHPFIHQYLEEIQKKEFLTAPMQVVTKNGEGKIWIFNNSLIRNENEEPYVIGNAVDITEMARLQEELSRTSNMLEQTNKIARIGGWELNLEDNSIYWSSITRLIHEVPNDYVPHLDNAIEFFKGEESRRAIKSALELAINNKHPFDLILEIQTAKGNILWIRTIGTPIIDKNGKCIKLMGTFQDVDEKERNAEALRKAKLLAEQSSKAKSEFLANMSHEIRTPLNGVIGFTELVLKTKLNATQKKYISIVNESALTLLNIINDILDFSKLEAGKMEIINADFDLVDLATQAMNSISFQAENKNLHVSLNIGKDLPNFINADYTRLKQILINLLGNAVKFTQAGKVELSISSIEELDYNTVKIHFEVTDTGIGIQADKQENIFKAFTQEDSSISKKYSGTGLGLAITNKLLQLMGSELHLKSEVGKGSTFYFDLAVKSKTEEPVDSEDTNDIKRVLLVDDSENNLTIIKEMLQLKNIETIVAKNGLEALQNLYSGETYDVILVDYFMPIMNGIETIRKIKENFYPGSEDQVIIVLYSSHEDELIERAYDELGINNRLMKPVKMKELYRVFDQLRNRKKLPNKSKDVERELEQISSKHSEKQITILIAEDNVINMFLTKTLIMRILPNALLYEANNGQEAVDMLHKLSPDLILMDVQMPTMDGLLATQTIRKKEENKNIPIIALTAGNIKGDKEKCLDAGMNDFINKPVSEKALKEVLEKWIIN</sequence>
<dbReference type="PANTHER" id="PTHR45339:SF1">
    <property type="entry name" value="HYBRID SIGNAL TRANSDUCTION HISTIDINE KINASE J"/>
    <property type="match status" value="1"/>
</dbReference>
<dbReference type="PROSITE" id="PS50109">
    <property type="entry name" value="HIS_KIN"/>
    <property type="match status" value="1"/>
</dbReference>
<dbReference type="EMBL" id="CP032489">
    <property type="protein sequence ID" value="AYD48856.1"/>
    <property type="molecule type" value="Genomic_DNA"/>
</dbReference>
<keyword evidence="6" id="KW-0418">Kinase</keyword>
<dbReference type="Gene3D" id="3.30.450.40">
    <property type="match status" value="1"/>
</dbReference>
<dbReference type="SUPFAM" id="SSF55874">
    <property type="entry name" value="ATPase domain of HSP90 chaperone/DNA topoisomerase II/histidine kinase"/>
    <property type="match status" value="1"/>
</dbReference>
<dbReference type="GO" id="GO:0005524">
    <property type="term" value="F:ATP binding"/>
    <property type="evidence" value="ECO:0007669"/>
    <property type="project" value="UniProtKB-KW"/>
</dbReference>
<dbReference type="OrthoDB" id="9811889at2"/>
<dbReference type="InterPro" id="IPR036890">
    <property type="entry name" value="HATPase_C_sf"/>
</dbReference>
<dbReference type="PANTHER" id="PTHR45339">
    <property type="entry name" value="HYBRID SIGNAL TRANSDUCTION HISTIDINE KINASE J"/>
    <property type="match status" value="1"/>
</dbReference>
<dbReference type="SUPFAM" id="SSF55781">
    <property type="entry name" value="GAF domain-like"/>
    <property type="match status" value="1"/>
</dbReference>
<evidence type="ECO:0000259" key="15">
    <source>
        <dbReference type="PROSITE" id="PS50113"/>
    </source>
</evidence>
<evidence type="ECO:0000256" key="9">
    <source>
        <dbReference type="ARBA" id="ARBA00064003"/>
    </source>
</evidence>
<evidence type="ECO:0000313" key="16">
    <source>
        <dbReference type="EMBL" id="AYD48856.1"/>
    </source>
</evidence>
<evidence type="ECO:0000259" key="12">
    <source>
        <dbReference type="PROSITE" id="PS50109"/>
    </source>
</evidence>
<dbReference type="KEGG" id="ark:D6B99_15315"/>
<dbReference type="InterPro" id="IPR013656">
    <property type="entry name" value="PAS_4"/>
</dbReference>
<dbReference type="SMART" id="SM00065">
    <property type="entry name" value="GAF"/>
    <property type="match status" value="1"/>
</dbReference>
<dbReference type="Gene3D" id="3.30.565.10">
    <property type="entry name" value="Histidine kinase-like ATPase, C-terminal domain"/>
    <property type="match status" value="1"/>
</dbReference>
<dbReference type="InterPro" id="IPR003661">
    <property type="entry name" value="HisK_dim/P_dom"/>
</dbReference>
<dbReference type="InterPro" id="IPR013655">
    <property type="entry name" value="PAS_fold_3"/>
</dbReference>
<feature type="modified residue" description="4-aspartylphosphate" evidence="11">
    <location>
        <position position="994"/>
    </location>
</feature>
<gene>
    <name evidence="16" type="ORF">D6B99_15315</name>
</gene>
<dbReference type="InterPro" id="IPR036097">
    <property type="entry name" value="HisK_dim/P_sf"/>
</dbReference>
<dbReference type="InterPro" id="IPR011006">
    <property type="entry name" value="CheY-like_superfamily"/>
</dbReference>
<organism evidence="16 17">
    <name type="scientific">Arachidicoccus soli</name>
    <dbReference type="NCBI Taxonomy" id="2341117"/>
    <lineage>
        <taxon>Bacteria</taxon>
        <taxon>Pseudomonadati</taxon>
        <taxon>Bacteroidota</taxon>
        <taxon>Chitinophagia</taxon>
        <taxon>Chitinophagales</taxon>
        <taxon>Chitinophagaceae</taxon>
        <taxon>Arachidicoccus</taxon>
    </lineage>
</organism>
<keyword evidence="4" id="KW-0808">Transferase</keyword>
<dbReference type="PROSITE" id="PS50113">
    <property type="entry name" value="PAC"/>
    <property type="match status" value="2"/>
</dbReference>
<dbReference type="PROSITE" id="PS50112">
    <property type="entry name" value="PAS"/>
    <property type="match status" value="2"/>
</dbReference>
<feature type="domain" description="PAS" evidence="14">
    <location>
        <begin position="287"/>
        <end position="357"/>
    </location>
</feature>
<dbReference type="InterPro" id="IPR035965">
    <property type="entry name" value="PAS-like_dom_sf"/>
</dbReference>
<evidence type="ECO:0000313" key="17">
    <source>
        <dbReference type="Proteomes" id="UP000266118"/>
    </source>
</evidence>
<dbReference type="SUPFAM" id="SSF47384">
    <property type="entry name" value="Homodimeric domain of signal transducing histidine kinase"/>
    <property type="match status" value="1"/>
</dbReference>
<dbReference type="CDD" id="cd00130">
    <property type="entry name" value="PAS"/>
    <property type="match status" value="2"/>
</dbReference>
<dbReference type="Pfam" id="PF08448">
    <property type="entry name" value="PAS_4"/>
    <property type="match status" value="1"/>
</dbReference>
<dbReference type="PROSITE" id="PS50110">
    <property type="entry name" value="RESPONSE_REGULATORY"/>
    <property type="match status" value="2"/>
</dbReference>
<dbReference type="SMART" id="SM00091">
    <property type="entry name" value="PAS"/>
    <property type="match status" value="2"/>
</dbReference>
<evidence type="ECO:0000256" key="4">
    <source>
        <dbReference type="ARBA" id="ARBA00022679"/>
    </source>
</evidence>
<dbReference type="InterPro" id="IPR000014">
    <property type="entry name" value="PAS"/>
</dbReference>
<evidence type="ECO:0000256" key="3">
    <source>
        <dbReference type="ARBA" id="ARBA00022553"/>
    </source>
</evidence>
<evidence type="ECO:0000256" key="11">
    <source>
        <dbReference type="PROSITE-ProRule" id="PRU00169"/>
    </source>
</evidence>
<dbReference type="InterPro" id="IPR003018">
    <property type="entry name" value="GAF"/>
</dbReference>
<dbReference type="Pfam" id="PF08447">
    <property type="entry name" value="PAS_3"/>
    <property type="match status" value="1"/>
</dbReference>
<dbReference type="InterPro" id="IPR004358">
    <property type="entry name" value="Sig_transdc_His_kin-like_C"/>
</dbReference>
<dbReference type="PRINTS" id="PR00344">
    <property type="entry name" value="BCTRLSENSOR"/>
</dbReference>
<dbReference type="InterPro" id="IPR029016">
    <property type="entry name" value="GAF-like_dom_sf"/>
</dbReference>
<comment type="subunit">
    <text evidence="9">At low DSF concentrations, interacts with RpfF.</text>
</comment>
<dbReference type="SMART" id="SM00387">
    <property type="entry name" value="HATPase_c"/>
    <property type="match status" value="1"/>
</dbReference>
<feature type="domain" description="PAS" evidence="14">
    <location>
        <begin position="165"/>
        <end position="235"/>
    </location>
</feature>
<dbReference type="SUPFAM" id="SSF55785">
    <property type="entry name" value="PYP-like sensor domain (PAS domain)"/>
    <property type="match status" value="3"/>
</dbReference>
<dbReference type="InterPro" id="IPR003594">
    <property type="entry name" value="HATPase_dom"/>
</dbReference>
<keyword evidence="17" id="KW-1185">Reference proteome</keyword>
<dbReference type="Pfam" id="PF02518">
    <property type="entry name" value="HATPase_c"/>
    <property type="match status" value="1"/>
</dbReference>
<keyword evidence="8" id="KW-0902">Two-component regulatory system</keyword>
<dbReference type="RefSeq" id="WP_119990006.1">
    <property type="nucleotide sequence ID" value="NZ_CP032489.1"/>
</dbReference>
<feature type="domain" description="Histidine kinase" evidence="12">
    <location>
        <begin position="556"/>
        <end position="778"/>
    </location>
</feature>
<evidence type="ECO:0000256" key="1">
    <source>
        <dbReference type="ARBA" id="ARBA00000085"/>
    </source>
</evidence>
<feature type="domain" description="PAC" evidence="15">
    <location>
        <begin position="486"/>
        <end position="538"/>
    </location>
</feature>
<dbReference type="EC" id="2.7.13.3" evidence="2"/>
<keyword evidence="5" id="KW-0547">Nucleotide-binding</keyword>
<dbReference type="FunFam" id="1.10.287.130:FF:000002">
    <property type="entry name" value="Two-component osmosensing histidine kinase"/>
    <property type="match status" value="1"/>
</dbReference>
<dbReference type="InterPro" id="IPR001789">
    <property type="entry name" value="Sig_transdc_resp-reg_receiver"/>
</dbReference>
<accession>A0A386HU26</accession>
<evidence type="ECO:0000256" key="2">
    <source>
        <dbReference type="ARBA" id="ARBA00012438"/>
    </source>
</evidence>
<dbReference type="CDD" id="cd16922">
    <property type="entry name" value="HATPase_EvgS-ArcB-TorS-like"/>
    <property type="match status" value="1"/>
</dbReference>
<evidence type="ECO:0000256" key="5">
    <source>
        <dbReference type="ARBA" id="ARBA00022741"/>
    </source>
</evidence>
<feature type="domain" description="PAC" evidence="15">
    <location>
        <begin position="359"/>
        <end position="410"/>
    </location>
</feature>
<name>A0A386HU26_9BACT</name>
<dbReference type="GO" id="GO:0000155">
    <property type="term" value="F:phosphorelay sensor kinase activity"/>
    <property type="evidence" value="ECO:0007669"/>
    <property type="project" value="InterPro"/>
</dbReference>